<feature type="compositionally biased region" description="Low complexity" evidence="1">
    <location>
        <begin position="102"/>
        <end position="116"/>
    </location>
</feature>
<evidence type="ECO:0000313" key="3">
    <source>
        <dbReference type="Proteomes" id="UP000077202"/>
    </source>
</evidence>
<name>A0A176WL77_MARPO</name>
<dbReference type="AlphaFoldDB" id="A0A176WL77"/>
<comment type="caution">
    <text evidence="2">The sequence shown here is derived from an EMBL/GenBank/DDBJ whole genome shotgun (WGS) entry which is preliminary data.</text>
</comment>
<evidence type="ECO:0000256" key="1">
    <source>
        <dbReference type="SAM" id="MobiDB-lite"/>
    </source>
</evidence>
<keyword evidence="3" id="KW-1185">Reference proteome</keyword>
<gene>
    <name evidence="2" type="ORF">AXG93_2852s1020</name>
</gene>
<feature type="compositionally biased region" description="Basic residues" evidence="1">
    <location>
        <begin position="119"/>
        <end position="128"/>
    </location>
</feature>
<evidence type="ECO:0000313" key="2">
    <source>
        <dbReference type="EMBL" id="OAE33383.1"/>
    </source>
</evidence>
<protein>
    <submittedName>
        <fullName evidence="2">Uncharacterized protein</fullName>
    </submittedName>
</protein>
<proteinExistence type="predicted"/>
<dbReference type="EMBL" id="LVLJ01000655">
    <property type="protein sequence ID" value="OAE33383.1"/>
    <property type="molecule type" value="Genomic_DNA"/>
</dbReference>
<feature type="region of interest" description="Disordered" evidence="1">
    <location>
        <begin position="44"/>
        <end position="169"/>
    </location>
</feature>
<accession>A0A176WL77</accession>
<reference evidence="2" key="1">
    <citation type="submission" date="2016-03" db="EMBL/GenBank/DDBJ databases">
        <title>Mechanisms controlling the formation of the plant cell surface in tip-growing cells are functionally conserved among land plants.</title>
        <authorList>
            <person name="Honkanen S."/>
            <person name="Jones V.A."/>
            <person name="Morieri G."/>
            <person name="Champion C."/>
            <person name="Hetherington A.J."/>
            <person name="Kelly S."/>
            <person name="Saint-Marcoux D."/>
            <person name="Proust H."/>
            <person name="Prescott H."/>
            <person name="Dolan L."/>
        </authorList>
    </citation>
    <scope>NUCLEOTIDE SEQUENCE [LARGE SCALE GENOMIC DNA]</scope>
    <source>
        <tissue evidence="2">Whole gametophyte</tissue>
    </source>
</reference>
<dbReference type="Proteomes" id="UP000077202">
    <property type="component" value="Unassembled WGS sequence"/>
</dbReference>
<sequence length="169" mass="18318">MECSESPCVTAYSCTTSPYLTSPPSPHLTKITVKSLARSLHWKTATEAAGGGGRRVRGSGKKKEEEEAEEAAEGRRRRRRGEEREREREEEEGGKKERKKGAAVALALAAAAAAAAAERKKKSRRPRGPKTALLADAAQAQRHECFQGKRRANANANLTGVDPTRPDPT</sequence>
<organism evidence="2 3">
    <name type="scientific">Marchantia polymorpha subsp. ruderalis</name>
    <dbReference type="NCBI Taxonomy" id="1480154"/>
    <lineage>
        <taxon>Eukaryota</taxon>
        <taxon>Viridiplantae</taxon>
        <taxon>Streptophyta</taxon>
        <taxon>Embryophyta</taxon>
        <taxon>Marchantiophyta</taxon>
        <taxon>Marchantiopsida</taxon>
        <taxon>Marchantiidae</taxon>
        <taxon>Marchantiales</taxon>
        <taxon>Marchantiaceae</taxon>
        <taxon>Marchantia</taxon>
    </lineage>
</organism>